<comment type="caution">
    <text evidence="1">The sequence shown here is derived from an EMBL/GenBank/DDBJ whole genome shotgun (WGS) entry which is preliminary data.</text>
</comment>
<sequence length="215" mass="25845">MNLKDYYYPVSSEGYTKVYKYIDKNDATKIEYWKVISIPETNTLKTFSYDAECNLYNTFTEVIKKEGAELIAYSNFEVDSTGKRKEIKATVVDKDVYKWNEDNKYSYAVTYTRDYGHVHFKKTRTASGFETITIKGEEYEAAKFRDNYIFYFLDHYTRQKFYQDAYYVKSIGMIKYKRKIPIQDQLIELELHEILTNDEFEKLKRIKQKNKRKNP</sequence>
<evidence type="ECO:0000313" key="2">
    <source>
        <dbReference type="Proteomes" id="UP000244090"/>
    </source>
</evidence>
<proteinExistence type="predicted"/>
<protein>
    <submittedName>
        <fullName evidence="1">Uncharacterized protein</fullName>
    </submittedName>
</protein>
<dbReference type="AlphaFoldDB" id="A0A2T6BUJ0"/>
<name>A0A2T6BUJ0_9FLAO</name>
<keyword evidence="2" id="KW-1185">Reference proteome</keyword>
<evidence type="ECO:0000313" key="1">
    <source>
        <dbReference type="EMBL" id="PTX59735.1"/>
    </source>
</evidence>
<gene>
    <name evidence="1" type="ORF">C8N46_10845</name>
</gene>
<dbReference type="Proteomes" id="UP000244090">
    <property type="component" value="Unassembled WGS sequence"/>
</dbReference>
<accession>A0A2T6BUJ0</accession>
<dbReference type="EMBL" id="QBKT01000008">
    <property type="protein sequence ID" value="PTX59735.1"/>
    <property type="molecule type" value="Genomic_DNA"/>
</dbReference>
<organism evidence="1 2">
    <name type="scientific">Kordia periserrulae</name>
    <dbReference type="NCBI Taxonomy" id="701523"/>
    <lineage>
        <taxon>Bacteria</taxon>
        <taxon>Pseudomonadati</taxon>
        <taxon>Bacteroidota</taxon>
        <taxon>Flavobacteriia</taxon>
        <taxon>Flavobacteriales</taxon>
        <taxon>Flavobacteriaceae</taxon>
        <taxon>Kordia</taxon>
    </lineage>
</organism>
<reference evidence="1 2" key="1">
    <citation type="submission" date="2018-04" db="EMBL/GenBank/DDBJ databases">
        <title>Genomic Encyclopedia of Archaeal and Bacterial Type Strains, Phase II (KMG-II): from individual species to whole genera.</title>
        <authorList>
            <person name="Goeker M."/>
        </authorList>
    </citation>
    <scope>NUCLEOTIDE SEQUENCE [LARGE SCALE GENOMIC DNA]</scope>
    <source>
        <strain evidence="1 2">DSM 25731</strain>
    </source>
</reference>